<dbReference type="STRING" id="446462.Amir_3305"/>
<evidence type="ECO:0000313" key="3">
    <source>
        <dbReference type="EMBL" id="ACU37211.1"/>
    </source>
</evidence>
<proteinExistence type="predicted"/>
<sequence>MTEVRTRPYAGPADLRAMQGLARRIWTPSSRWHVGDLAWQRNQHTGREAEWPTALWEAGGEVVAWGWAELPGELALLVDPARPELAGAVLDWFAGVATAPRRSVTVLDAEPHLVAALEARGYERLGGPHFRHSVRALDDLPTPELPAGYRVRAVRGEEDVAARVAAHRAAWWPSRVTEESYRAVMGAWPYRPGLDWVVEGPDGRFAATCLIWFDERNGVGELEPVGVDPGLRRRGLGRAVCLAALGALREAGGRRWCTRCTGTPTTPRPRRCTEGWGSASTPARSPSPRWRRAGSSGRAGRADPVDERLRCRSGRPSAWTPVPRPDRAPLRVVGSGVDRGEALAGVGEPRPGDGLHREHRVPPVALDVTDAAAVDRAGPAAFGRCAAPAESDARWRPVPGSAWN</sequence>
<gene>
    <name evidence="3" type="ordered locus">Amir_3305</name>
</gene>
<name>C6W8W2_ACTMD</name>
<dbReference type="Gene3D" id="3.40.630.30">
    <property type="match status" value="1"/>
</dbReference>
<dbReference type="InterPro" id="IPR016181">
    <property type="entry name" value="Acyl_CoA_acyltransferase"/>
</dbReference>
<feature type="compositionally biased region" description="Low complexity" evidence="1">
    <location>
        <begin position="277"/>
        <end position="299"/>
    </location>
</feature>
<feature type="region of interest" description="Disordered" evidence="1">
    <location>
        <begin position="264"/>
        <end position="307"/>
    </location>
</feature>
<dbReference type="OrthoDB" id="3771710at2"/>
<keyword evidence="4" id="KW-1185">Reference proteome</keyword>
<evidence type="ECO:0000256" key="1">
    <source>
        <dbReference type="SAM" id="MobiDB-lite"/>
    </source>
</evidence>
<dbReference type="Pfam" id="PF00583">
    <property type="entry name" value="Acetyltransf_1"/>
    <property type="match status" value="1"/>
</dbReference>
<dbReference type="EMBL" id="CP001630">
    <property type="protein sequence ID" value="ACU37211.1"/>
    <property type="molecule type" value="Genomic_DNA"/>
</dbReference>
<evidence type="ECO:0000313" key="4">
    <source>
        <dbReference type="Proteomes" id="UP000002213"/>
    </source>
</evidence>
<accession>C6W8W2</accession>
<dbReference type="eggNOG" id="COG0456">
    <property type="taxonomic scope" value="Bacteria"/>
</dbReference>
<feature type="region of interest" description="Disordered" evidence="1">
    <location>
        <begin position="312"/>
        <end position="331"/>
    </location>
</feature>
<dbReference type="RefSeq" id="WP_015802099.1">
    <property type="nucleotide sequence ID" value="NC_013093.1"/>
</dbReference>
<feature type="domain" description="N-acetyltransferase" evidence="2">
    <location>
        <begin position="149"/>
        <end position="312"/>
    </location>
</feature>
<organism evidence="3 4">
    <name type="scientific">Actinosynnema mirum (strain ATCC 29888 / DSM 43827 / JCM 3225 / NBRC 14064 / NCIMB 13271 / NRRL B-12336 / IMRU 3971 / 101)</name>
    <dbReference type="NCBI Taxonomy" id="446462"/>
    <lineage>
        <taxon>Bacteria</taxon>
        <taxon>Bacillati</taxon>
        <taxon>Actinomycetota</taxon>
        <taxon>Actinomycetes</taxon>
        <taxon>Pseudonocardiales</taxon>
        <taxon>Pseudonocardiaceae</taxon>
        <taxon>Actinosynnema</taxon>
    </lineage>
</organism>
<dbReference type="InterPro" id="IPR000182">
    <property type="entry name" value="GNAT_dom"/>
</dbReference>
<dbReference type="HOGENOM" id="CLU_056890_1_0_11"/>
<dbReference type="AlphaFoldDB" id="C6W8W2"/>
<dbReference type="KEGG" id="ami:Amir_3305"/>
<dbReference type="GO" id="GO:0016747">
    <property type="term" value="F:acyltransferase activity, transferring groups other than amino-acyl groups"/>
    <property type="evidence" value="ECO:0007669"/>
    <property type="project" value="InterPro"/>
</dbReference>
<dbReference type="SUPFAM" id="SSF55729">
    <property type="entry name" value="Acyl-CoA N-acyltransferases (Nat)"/>
    <property type="match status" value="1"/>
</dbReference>
<protein>
    <recommendedName>
        <fullName evidence="2">N-acetyltransferase domain-containing protein</fullName>
    </recommendedName>
</protein>
<dbReference type="CDD" id="cd04301">
    <property type="entry name" value="NAT_SF"/>
    <property type="match status" value="1"/>
</dbReference>
<evidence type="ECO:0000259" key="2">
    <source>
        <dbReference type="PROSITE" id="PS51186"/>
    </source>
</evidence>
<dbReference type="Proteomes" id="UP000002213">
    <property type="component" value="Chromosome"/>
</dbReference>
<dbReference type="PROSITE" id="PS51186">
    <property type="entry name" value="GNAT"/>
    <property type="match status" value="1"/>
</dbReference>
<reference evidence="3 4" key="1">
    <citation type="journal article" date="2009" name="Stand. Genomic Sci.">
        <title>Complete genome sequence of Actinosynnema mirum type strain (101).</title>
        <authorList>
            <person name="Land M."/>
            <person name="Lapidus A."/>
            <person name="Mayilraj S."/>
            <person name="Chen F."/>
            <person name="Copeland A."/>
            <person name="Del Rio T.G."/>
            <person name="Nolan M."/>
            <person name="Lucas S."/>
            <person name="Tice H."/>
            <person name="Cheng J.F."/>
            <person name="Chertkov O."/>
            <person name="Bruce D."/>
            <person name="Goodwin L."/>
            <person name="Pitluck S."/>
            <person name="Rohde M."/>
            <person name="Goker M."/>
            <person name="Pati A."/>
            <person name="Ivanova N."/>
            <person name="Mavromatis K."/>
            <person name="Chen A."/>
            <person name="Palaniappan K."/>
            <person name="Hauser L."/>
            <person name="Chang Y.J."/>
            <person name="Jeffries C.C."/>
            <person name="Brettin T."/>
            <person name="Detter J.C."/>
            <person name="Han C."/>
            <person name="Chain P."/>
            <person name="Tindall B.J."/>
            <person name="Bristow J."/>
            <person name="Eisen J.A."/>
            <person name="Markowitz V."/>
            <person name="Hugenholtz P."/>
            <person name="Kyrpides N.C."/>
            <person name="Klenk H.P."/>
        </authorList>
    </citation>
    <scope>NUCLEOTIDE SEQUENCE [LARGE SCALE GENOMIC DNA]</scope>
    <source>
        <strain evidence="4">ATCC 29888 / DSM 43827 / JCM 3225 / NBRC 14064 / NCIMB 13271 / NRRL B-12336 / IMRU 3971 / 101</strain>
    </source>
</reference>